<sequence>MSTQSVELMQTKAGDSTVKVISGAYGRVNDDSVHLDQYCMFTVTTKTPMDWQGMLAEQVRPLHDLMILALGRPLAMNSFYLRPAVGDKRPLCEAYFDTLRPKKTTGSIRNDAAPTLLLASDSAIDLAELVTSWFQFHRRFKKVLLPLLNPFFAPFTYSEHRFISIFQALEALHQDKKLYASTDVTKEQHKQRVAAVIDKFDDAGLEQETLDWAKSVLLGRNDKPLKQRVQEVVDSTGKMGEVILKKAPKFAQSVASARSGLSHGGGKNPFTPAALHWHGEVLMWVTRARLLAELGVPDVYARAVSKAPFTFAVEQIRC</sequence>
<name>A0A243S8K8_9ACTN</name>
<feature type="domain" description="Apea-like HEPN" evidence="1">
    <location>
        <begin position="164"/>
        <end position="298"/>
    </location>
</feature>
<feature type="domain" description="ApeA N-terminal" evidence="2">
    <location>
        <begin position="29"/>
        <end position="133"/>
    </location>
</feature>
<evidence type="ECO:0000259" key="1">
    <source>
        <dbReference type="Pfam" id="PF18739"/>
    </source>
</evidence>
<keyword evidence="4" id="KW-1185">Reference proteome</keyword>
<evidence type="ECO:0000313" key="3">
    <source>
        <dbReference type="EMBL" id="OUD04055.1"/>
    </source>
</evidence>
<reference evidence="3 4" key="1">
    <citation type="submission" date="2017-05" db="EMBL/GenBank/DDBJ databases">
        <title>Biotechnological potential of actinobacteria isolated from South African environments.</title>
        <authorList>
            <person name="Le Roes-Hill M."/>
            <person name="Prins A."/>
            <person name="Durrell K.A."/>
        </authorList>
    </citation>
    <scope>NUCLEOTIDE SEQUENCE [LARGE SCALE GENOMIC DNA]</scope>
    <source>
        <strain evidence="3 4">HMC13</strain>
    </source>
</reference>
<protein>
    <submittedName>
        <fullName evidence="3">Uncharacterized protein</fullName>
    </submittedName>
</protein>
<dbReference type="InterPro" id="IPR041229">
    <property type="entry name" value="HEPN_Apea"/>
</dbReference>
<dbReference type="Pfam" id="PF18739">
    <property type="entry name" value="HEPN_Apea"/>
    <property type="match status" value="1"/>
</dbReference>
<evidence type="ECO:0000259" key="2">
    <source>
        <dbReference type="Pfam" id="PF18862"/>
    </source>
</evidence>
<evidence type="ECO:0000313" key="4">
    <source>
        <dbReference type="Proteomes" id="UP000195105"/>
    </source>
</evidence>
<comment type="caution">
    <text evidence="3">The sequence shown here is derived from an EMBL/GenBank/DDBJ whole genome shotgun (WGS) entry which is preliminary data.</text>
</comment>
<dbReference type="InterPro" id="IPR041223">
    <property type="entry name" value="ApeA_NTD"/>
</dbReference>
<dbReference type="EMBL" id="NGFN01000022">
    <property type="protein sequence ID" value="OUD04055.1"/>
    <property type="molecule type" value="Genomic_DNA"/>
</dbReference>
<accession>A0A243S8K8</accession>
<organism evidence="3 4">
    <name type="scientific">Streptomyces swartbergensis</name>
    <dbReference type="NCBI Taxonomy" id="487165"/>
    <lineage>
        <taxon>Bacteria</taxon>
        <taxon>Bacillati</taxon>
        <taxon>Actinomycetota</taxon>
        <taxon>Actinomycetes</taxon>
        <taxon>Kitasatosporales</taxon>
        <taxon>Streptomycetaceae</taxon>
        <taxon>Streptomyces</taxon>
    </lineage>
</organism>
<gene>
    <name evidence="3" type="ORF">CA983_06100</name>
</gene>
<dbReference type="AlphaFoldDB" id="A0A243S8K8"/>
<dbReference type="Pfam" id="PF18862">
    <property type="entry name" value="ApeA_NTD1"/>
    <property type="match status" value="1"/>
</dbReference>
<dbReference type="Proteomes" id="UP000195105">
    <property type="component" value="Unassembled WGS sequence"/>
</dbReference>
<proteinExistence type="predicted"/>